<accession>A0ABT6L786</accession>
<evidence type="ECO:0000256" key="2">
    <source>
        <dbReference type="ARBA" id="ARBA00022898"/>
    </source>
</evidence>
<dbReference type="InterPro" id="IPR015421">
    <property type="entry name" value="PyrdxlP-dep_Trfase_major"/>
</dbReference>
<sequence length="445" mass="47462">MSFSNIMDSNSYTGGLSTDPDTEKLIEARTRLLGPAYRLFYERPVHLVRGRGSHMFDADGVRYLDAYNNVVSVGHCHPHVVAAITRQAETLNTHTRYLHDGIVEYSQRLLDTLGLDRVMYACTGSEANDLALRVAQMYTGARGVIVTRDAYHGNTEAVTAISPSIGGATSIGPHVRTVAAPDSYRAGADVAARFLVEVQAAIDDLRASGDGVSCLIADTFFSSDGIYPDPSVLGPAVAAVRAAGGVFIADEVQPGFGRTGEAMWGFTRHGVVPELVTMGKPMANGLPVAAMAARSEVLDAFACEVPYFNTFGGNPVSMAAAAAVLDVIEDEQLMANATRVGTALRDELTRLAAEHPRIGDVRGAGLYLGVEIVAAHARSTNGTAHARPDRAAAHDLVNAMRDRRVLISVCGTGGNVLKIRPPLVFSMSDLDWFCTEFADALRQVL</sequence>
<comment type="similarity">
    <text evidence="1 3">Belongs to the class-III pyridoxal-phosphate-dependent aminotransferase family.</text>
</comment>
<dbReference type="PIRSF" id="PIRSF000521">
    <property type="entry name" value="Transaminase_4ab_Lys_Orn"/>
    <property type="match status" value="1"/>
</dbReference>
<comment type="caution">
    <text evidence="4">The sequence shown here is derived from an EMBL/GenBank/DDBJ whole genome shotgun (WGS) entry which is preliminary data.</text>
</comment>
<dbReference type="InterPro" id="IPR015422">
    <property type="entry name" value="PyrdxlP-dep_Trfase_small"/>
</dbReference>
<dbReference type="Gene3D" id="3.90.1150.10">
    <property type="entry name" value="Aspartate Aminotransferase, domain 1"/>
    <property type="match status" value="1"/>
</dbReference>
<evidence type="ECO:0000313" key="5">
    <source>
        <dbReference type="Proteomes" id="UP001160130"/>
    </source>
</evidence>
<keyword evidence="2 3" id="KW-0663">Pyridoxal phosphate</keyword>
<dbReference type="RefSeq" id="WP_280834685.1">
    <property type="nucleotide sequence ID" value="NZ_JARXVE010000009.1"/>
</dbReference>
<protein>
    <submittedName>
        <fullName evidence="4">4-aminobutyrate aminotransferase-like enzyme</fullName>
    </submittedName>
</protein>
<dbReference type="Pfam" id="PF00202">
    <property type="entry name" value="Aminotran_3"/>
    <property type="match status" value="1"/>
</dbReference>
<dbReference type="Gene3D" id="3.40.640.10">
    <property type="entry name" value="Type I PLP-dependent aspartate aminotransferase-like (Major domain)"/>
    <property type="match status" value="1"/>
</dbReference>
<evidence type="ECO:0000313" key="4">
    <source>
        <dbReference type="EMBL" id="MDH6198092.1"/>
    </source>
</evidence>
<dbReference type="PANTHER" id="PTHR45688">
    <property type="match status" value="1"/>
</dbReference>
<organism evidence="4 5">
    <name type="scientific">Mycolicibacterium frederiksbergense</name>
    <dbReference type="NCBI Taxonomy" id="117567"/>
    <lineage>
        <taxon>Bacteria</taxon>
        <taxon>Bacillati</taxon>
        <taxon>Actinomycetota</taxon>
        <taxon>Actinomycetes</taxon>
        <taxon>Mycobacteriales</taxon>
        <taxon>Mycobacteriaceae</taxon>
        <taxon>Mycolicibacterium</taxon>
    </lineage>
</organism>
<dbReference type="EMBL" id="JARXVE010000009">
    <property type="protein sequence ID" value="MDH6198092.1"/>
    <property type="molecule type" value="Genomic_DNA"/>
</dbReference>
<evidence type="ECO:0000256" key="3">
    <source>
        <dbReference type="RuleBase" id="RU003560"/>
    </source>
</evidence>
<reference evidence="4 5" key="1">
    <citation type="submission" date="2023-04" db="EMBL/GenBank/DDBJ databases">
        <title>Forest soil microbial communities from Buena Vista Peninsula, Colon Province, Panama.</title>
        <authorList>
            <person name="Bouskill N."/>
        </authorList>
    </citation>
    <scope>NUCLEOTIDE SEQUENCE [LARGE SCALE GENOMIC DNA]</scope>
    <source>
        <strain evidence="4 5">AC80</strain>
    </source>
</reference>
<dbReference type="PANTHER" id="PTHR45688:SF13">
    <property type="entry name" value="ALANINE--GLYOXYLATE AMINOTRANSFERASE 2-LIKE"/>
    <property type="match status" value="1"/>
</dbReference>
<dbReference type="InterPro" id="IPR015424">
    <property type="entry name" value="PyrdxlP-dep_Trfase"/>
</dbReference>
<evidence type="ECO:0000256" key="1">
    <source>
        <dbReference type="ARBA" id="ARBA00008954"/>
    </source>
</evidence>
<keyword evidence="5" id="KW-1185">Reference proteome</keyword>
<proteinExistence type="inferred from homology"/>
<name>A0ABT6L786_9MYCO</name>
<dbReference type="SUPFAM" id="SSF53383">
    <property type="entry name" value="PLP-dependent transferases"/>
    <property type="match status" value="1"/>
</dbReference>
<dbReference type="CDD" id="cd00610">
    <property type="entry name" value="OAT_like"/>
    <property type="match status" value="1"/>
</dbReference>
<dbReference type="Proteomes" id="UP001160130">
    <property type="component" value="Unassembled WGS sequence"/>
</dbReference>
<gene>
    <name evidence="4" type="ORF">M2272_004751</name>
</gene>
<dbReference type="InterPro" id="IPR005814">
    <property type="entry name" value="Aminotrans_3"/>
</dbReference>